<keyword evidence="1" id="KW-0732">Signal</keyword>
<organism evidence="2 3">
    <name type="scientific">Gemmata palustris</name>
    <dbReference type="NCBI Taxonomy" id="2822762"/>
    <lineage>
        <taxon>Bacteria</taxon>
        <taxon>Pseudomonadati</taxon>
        <taxon>Planctomycetota</taxon>
        <taxon>Planctomycetia</taxon>
        <taxon>Gemmatales</taxon>
        <taxon>Gemmataceae</taxon>
        <taxon>Gemmata</taxon>
    </lineage>
</organism>
<feature type="signal peptide" evidence="1">
    <location>
        <begin position="1"/>
        <end position="22"/>
    </location>
</feature>
<evidence type="ECO:0000313" key="2">
    <source>
        <dbReference type="EMBL" id="MBP3956360.1"/>
    </source>
</evidence>
<sequence>MRARSCLAVAIALVVSALSAAADQPPKPTAVRVGSATVELEADDGMVIGGGILPYKVKGQEGKLRAVATVIEKPGAGKVCVVACDVLMLNRDLLDPVTEEVAKALKIPEAHVLINCTHTHHAPTTVTIHGYERDELFCRRVQKAIVKGAKDADAKLSAGDATFHFRLGEESSVGQNSRLLLKDNSIFWIGPRDDTVRPTGPFDPELPVLAFRGANDKPLAVLFNHSTHTIGVRTSGRSPSFYGLAAQELEAELGGTFLFLEGASGSTHNLGSTATENTLRIKQAVKDALEKTAPRPVARVTAVKKPFAFKVRAFDEAKEEAAVSAYCKARAGKQAEAYTDVFRAQRKVLAPKQGEERTTVIQAVLIGDVAVVGVPAEFFTVLGQDIKRRSPFRYTYVAELANDYVGYLPDKKAFELGGYQTWTGLHSFAERDTGERMVDAVVTMLEELAKKQ</sequence>
<protein>
    <recommendedName>
        <fullName evidence="4">Neutral/alkaline non-lysosomal ceramidase N-terminal domain-containing protein</fullName>
    </recommendedName>
</protein>
<accession>A0ABS5BSW0</accession>
<dbReference type="RefSeq" id="WP_210654389.1">
    <property type="nucleotide sequence ID" value="NZ_JAGKQQ010000001.1"/>
</dbReference>
<reference evidence="2 3" key="1">
    <citation type="submission" date="2021-04" db="EMBL/GenBank/DDBJ databases">
        <authorList>
            <person name="Ivanova A."/>
        </authorList>
    </citation>
    <scope>NUCLEOTIDE SEQUENCE [LARGE SCALE GENOMIC DNA]</scope>
    <source>
        <strain evidence="2 3">G18</strain>
    </source>
</reference>
<comment type="caution">
    <text evidence="2">The sequence shown here is derived from an EMBL/GenBank/DDBJ whole genome shotgun (WGS) entry which is preliminary data.</text>
</comment>
<evidence type="ECO:0000256" key="1">
    <source>
        <dbReference type="SAM" id="SignalP"/>
    </source>
</evidence>
<name>A0ABS5BSW0_9BACT</name>
<proteinExistence type="predicted"/>
<keyword evidence="3" id="KW-1185">Reference proteome</keyword>
<feature type="chain" id="PRO_5047448038" description="Neutral/alkaline non-lysosomal ceramidase N-terminal domain-containing protein" evidence="1">
    <location>
        <begin position="23"/>
        <end position="452"/>
    </location>
</feature>
<dbReference type="Proteomes" id="UP000676565">
    <property type="component" value="Unassembled WGS sequence"/>
</dbReference>
<evidence type="ECO:0008006" key="4">
    <source>
        <dbReference type="Google" id="ProtNLM"/>
    </source>
</evidence>
<evidence type="ECO:0000313" key="3">
    <source>
        <dbReference type="Proteomes" id="UP000676565"/>
    </source>
</evidence>
<dbReference type="EMBL" id="JAGKQQ010000001">
    <property type="protein sequence ID" value="MBP3956360.1"/>
    <property type="molecule type" value="Genomic_DNA"/>
</dbReference>
<gene>
    <name evidence="2" type="ORF">J8F10_13830</name>
</gene>